<dbReference type="FunFam" id="1.10.10.10:FF:000001">
    <property type="entry name" value="LysR family transcriptional regulator"/>
    <property type="match status" value="1"/>
</dbReference>
<keyword evidence="7" id="KW-1185">Reference proteome</keyword>
<reference evidence="7" key="1">
    <citation type="submission" date="2018-03" db="EMBL/GenBank/DDBJ databases">
        <authorList>
            <person name="Navarro De La Torre S."/>
        </authorList>
    </citation>
    <scope>NUCLEOTIDE SEQUENCE [LARGE SCALE GENOMIC DNA]</scope>
    <source>
        <strain evidence="7">EAod3</strain>
    </source>
</reference>
<dbReference type="InterPro" id="IPR050950">
    <property type="entry name" value="HTH-type_LysR_regulators"/>
</dbReference>
<protein>
    <submittedName>
        <fullName evidence="6">HTH-type transcriptional regulator CynR</fullName>
    </submittedName>
</protein>
<organism evidence="6 7">
    <name type="scientific">Kushneria phyllosphaerae</name>
    <dbReference type="NCBI Taxonomy" id="2100822"/>
    <lineage>
        <taxon>Bacteria</taxon>
        <taxon>Pseudomonadati</taxon>
        <taxon>Pseudomonadota</taxon>
        <taxon>Gammaproteobacteria</taxon>
        <taxon>Oceanospirillales</taxon>
        <taxon>Halomonadaceae</taxon>
        <taxon>Kushneria</taxon>
    </lineage>
</organism>
<evidence type="ECO:0000313" key="7">
    <source>
        <dbReference type="Proteomes" id="UP000244934"/>
    </source>
</evidence>
<evidence type="ECO:0000256" key="1">
    <source>
        <dbReference type="ARBA" id="ARBA00009437"/>
    </source>
</evidence>
<dbReference type="Pfam" id="PF03466">
    <property type="entry name" value="LysR_substrate"/>
    <property type="match status" value="1"/>
</dbReference>
<dbReference type="Gene3D" id="1.10.10.10">
    <property type="entry name" value="Winged helix-like DNA-binding domain superfamily/Winged helix DNA-binding domain"/>
    <property type="match status" value="1"/>
</dbReference>
<dbReference type="PANTHER" id="PTHR30419">
    <property type="entry name" value="HTH-TYPE TRANSCRIPTIONAL REGULATOR YBHD"/>
    <property type="match status" value="1"/>
</dbReference>
<dbReference type="GO" id="GO:0005829">
    <property type="term" value="C:cytosol"/>
    <property type="evidence" value="ECO:0007669"/>
    <property type="project" value="TreeGrafter"/>
</dbReference>
<dbReference type="RefSeq" id="WP_165814119.1">
    <property type="nucleotide sequence ID" value="NZ_ONZI01000001.1"/>
</dbReference>
<proteinExistence type="inferred from homology"/>
<dbReference type="Gene3D" id="3.40.190.290">
    <property type="match status" value="1"/>
</dbReference>
<dbReference type="PRINTS" id="PR00039">
    <property type="entry name" value="HTHLYSR"/>
</dbReference>
<dbReference type="PROSITE" id="PS50931">
    <property type="entry name" value="HTH_LYSR"/>
    <property type="match status" value="1"/>
</dbReference>
<keyword evidence="2" id="KW-0805">Transcription regulation</keyword>
<accession>A0A2R8CHB8</accession>
<dbReference type="Proteomes" id="UP000244934">
    <property type="component" value="Unassembled WGS sequence"/>
</dbReference>
<evidence type="ECO:0000256" key="3">
    <source>
        <dbReference type="ARBA" id="ARBA00023125"/>
    </source>
</evidence>
<dbReference type="InterPro" id="IPR005119">
    <property type="entry name" value="LysR_subst-bd"/>
</dbReference>
<evidence type="ECO:0000259" key="5">
    <source>
        <dbReference type="PROSITE" id="PS50931"/>
    </source>
</evidence>
<gene>
    <name evidence="6" type="primary">cynR_1</name>
    <name evidence="6" type="ORF">KSP9073_00280</name>
</gene>
<evidence type="ECO:0000256" key="2">
    <source>
        <dbReference type="ARBA" id="ARBA00023015"/>
    </source>
</evidence>
<dbReference type="GO" id="GO:0003700">
    <property type="term" value="F:DNA-binding transcription factor activity"/>
    <property type="evidence" value="ECO:0007669"/>
    <property type="project" value="InterPro"/>
</dbReference>
<keyword evidence="3" id="KW-0238">DNA-binding</keyword>
<dbReference type="InterPro" id="IPR036388">
    <property type="entry name" value="WH-like_DNA-bd_sf"/>
</dbReference>
<evidence type="ECO:0000313" key="6">
    <source>
        <dbReference type="EMBL" id="SPJ32280.1"/>
    </source>
</evidence>
<dbReference type="SUPFAM" id="SSF53850">
    <property type="entry name" value="Periplasmic binding protein-like II"/>
    <property type="match status" value="1"/>
</dbReference>
<dbReference type="EMBL" id="ONZI01000001">
    <property type="protein sequence ID" value="SPJ32280.1"/>
    <property type="molecule type" value="Genomic_DNA"/>
</dbReference>
<dbReference type="InterPro" id="IPR000847">
    <property type="entry name" value="LysR_HTH_N"/>
</dbReference>
<sequence>MFLRQLHYLVAVAEHRHFARAAESCRVSQPALSAGIRQLEEELKVTIIQRDRRFQGLTEEGWRVLKWARQTLDSLDGLRQEAALAQRISGGHLAIGAVPSALRAISTLADEYRRVIPDLTLEIVSLSTQEIARRLKERELHLAIAYTEHGVQQGFETLDLYRETFVLLSAESSNIAPERCFQWHELGLLPLCLFDRGMHNRHILDRCFQAAGVTPRVVVETNAPSIIHEEVRRGQIYAIAPVSALPDYFMDGGVRLNPIADQPCATISLIRLSQDNLPAVASAIWDHTQTLNLSY</sequence>
<keyword evidence="4" id="KW-0804">Transcription</keyword>
<dbReference type="Pfam" id="PF00126">
    <property type="entry name" value="HTH_1"/>
    <property type="match status" value="1"/>
</dbReference>
<dbReference type="AlphaFoldDB" id="A0A2R8CHB8"/>
<dbReference type="GO" id="GO:0003677">
    <property type="term" value="F:DNA binding"/>
    <property type="evidence" value="ECO:0007669"/>
    <property type="project" value="UniProtKB-KW"/>
</dbReference>
<name>A0A2R8CHB8_9GAMM</name>
<dbReference type="InterPro" id="IPR036390">
    <property type="entry name" value="WH_DNA-bd_sf"/>
</dbReference>
<feature type="domain" description="HTH lysR-type" evidence="5">
    <location>
        <begin position="1"/>
        <end position="58"/>
    </location>
</feature>
<evidence type="ECO:0000256" key="4">
    <source>
        <dbReference type="ARBA" id="ARBA00023163"/>
    </source>
</evidence>
<comment type="similarity">
    <text evidence="1">Belongs to the LysR transcriptional regulatory family.</text>
</comment>
<dbReference type="PANTHER" id="PTHR30419:SF31">
    <property type="entry name" value="BLR3139 PROTEIN"/>
    <property type="match status" value="1"/>
</dbReference>
<dbReference type="SUPFAM" id="SSF46785">
    <property type="entry name" value="Winged helix' DNA-binding domain"/>
    <property type="match status" value="1"/>
</dbReference>
<dbReference type="CDD" id="cd05466">
    <property type="entry name" value="PBP2_LTTR_substrate"/>
    <property type="match status" value="1"/>
</dbReference>